<accession>A0A841GIJ5</accession>
<dbReference type="AlphaFoldDB" id="A0A841GIJ5"/>
<sequence>MRKMLITLLSLFALFIFADATSVHVPGCDWEEYTIDSSITIYVHQWMDLDYEWLIADFDICDYTQTGDVDVLTFTLDSNAPVNVIPYADYNGLDAYIDADVYVTKDGNPFVPTNPIDDGLYVIGFTINSIDPDLPAGDYPVVLSLTFVPTVSF</sequence>
<dbReference type="EMBL" id="JACHEX010000001">
    <property type="protein sequence ID" value="MBB6061825.1"/>
    <property type="molecule type" value="Genomic_DNA"/>
</dbReference>
<name>A0A841GIJ5_9BACT</name>
<dbReference type="Proteomes" id="UP000555828">
    <property type="component" value="Unassembled WGS sequence"/>
</dbReference>
<protein>
    <submittedName>
        <fullName evidence="2">Uncharacterized protein</fullName>
    </submittedName>
</protein>
<evidence type="ECO:0000313" key="2">
    <source>
        <dbReference type="EMBL" id="MBB6061825.1"/>
    </source>
</evidence>
<organism evidence="2 4">
    <name type="scientific">Thermosipho japonicus</name>
    <dbReference type="NCBI Taxonomy" id="90323"/>
    <lineage>
        <taxon>Bacteria</taxon>
        <taxon>Thermotogati</taxon>
        <taxon>Thermotogota</taxon>
        <taxon>Thermotogae</taxon>
        <taxon>Thermotogales</taxon>
        <taxon>Fervidobacteriaceae</taxon>
        <taxon>Thermosipho</taxon>
    </lineage>
</organism>
<feature type="signal peptide" evidence="1">
    <location>
        <begin position="1"/>
        <end position="20"/>
    </location>
</feature>
<proteinExistence type="predicted"/>
<gene>
    <name evidence="2" type="ORF">HNP65_000247</name>
    <name evidence="3" type="ORF">HNP65_000250</name>
</gene>
<evidence type="ECO:0000313" key="3">
    <source>
        <dbReference type="EMBL" id="MBB6061828.1"/>
    </source>
</evidence>
<dbReference type="EMBL" id="JACHEX010000001">
    <property type="protein sequence ID" value="MBB6061828.1"/>
    <property type="molecule type" value="Genomic_DNA"/>
</dbReference>
<keyword evidence="1" id="KW-0732">Signal</keyword>
<keyword evidence="4" id="KW-1185">Reference proteome</keyword>
<dbReference type="RefSeq" id="WP_126992307.1">
    <property type="nucleotide sequence ID" value="NZ_JACHEX010000001.1"/>
</dbReference>
<evidence type="ECO:0000313" key="4">
    <source>
        <dbReference type="Proteomes" id="UP000555828"/>
    </source>
</evidence>
<feature type="chain" id="PRO_5044663516" evidence="1">
    <location>
        <begin position="21"/>
        <end position="153"/>
    </location>
</feature>
<reference evidence="2 4" key="1">
    <citation type="submission" date="2020-08" db="EMBL/GenBank/DDBJ databases">
        <title>Genomic Encyclopedia of Type Strains, Phase IV (KMG-IV): sequencing the most valuable type-strain genomes for metagenomic binning, comparative biology and taxonomic classification.</title>
        <authorList>
            <person name="Goeker M."/>
        </authorList>
    </citation>
    <scope>NUCLEOTIDE SEQUENCE [LARGE SCALE GENOMIC DNA]</scope>
    <source>
        <strain evidence="2 4">DSM 13481</strain>
    </source>
</reference>
<comment type="caution">
    <text evidence="2">The sequence shown here is derived from an EMBL/GenBank/DDBJ whole genome shotgun (WGS) entry which is preliminary data.</text>
</comment>
<evidence type="ECO:0000256" key="1">
    <source>
        <dbReference type="SAM" id="SignalP"/>
    </source>
</evidence>